<dbReference type="Pfam" id="PF19354">
    <property type="entry name" value="DUF5931"/>
    <property type="match status" value="1"/>
</dbReference>
<dbReference type="NCBIfam" id="NF047322">
    <property type="entry name" value="HK_morpho_MacS"/>
    <property type="match status" value="1"/>
</dbReference>
<feature type="domain" description="Histidine kinase/HSP90-like ATPase" evidence="6">
    <location>
        <begin position="257"/>
        <end position="356"/>
    </location>
</feature>
<evidence type="ECO:0000256" key="4">
    <source>
        <dbReference type="SAM" id="MobiDB-lite"/>
    </source>
</evidence>
<dbReference type="GO" id="GO:0000160">
    <property type="term" value="P:phosphorelay signal transduction system"/>
    <property type="evidence" value="ECO:0007669"/>
    <property type="project" value="UniProtKB-KW"/>
</dbReference>
<dbReference type="EMBL" id="JACGWZ010000009">
    <property type="protein sequence ID" value="MBA8827689.1"/>
    <property type="molecule type" value="Genomic_DNA"/>
</dbReference>
<proteinExistence type="predicted"/>
<dbReference type="AlphaFoldDB" id="A0A839E4A7"/>
<keyword evidence="1" id="KW-0808">Transferase</keyword>
<keyword evidence="3" id="KW-0902">Two-component regulatory system</keyword>
<evidence type="ECO:0000259" key="6">
    <source>
        <dbReference type="SMART" id="SM00387"/>
    </source>
</evidence>
<protein>
    <submittedName>
        <fullName evidence="7">Signal transduction histidine kinase</fullName>
    </submittedName>
</protein>
<dbReference type="InterPro" id="IPR050482">
    <property type="entry name" value="Sensor_HK_TwoCompSys"/>
</dbReference>
<evidence type="ECO:0000256" key="3">
    <source>
        <dbReference type="ARBA" id="ARBA00023012"/>
    </source>
</evidence>
<gene>
    <name evidence="7" type="ORF">FHX42_005094</name>
</gene>
<keyword evidence="5" id="KW-0812">Transmembrane</keyword>
<evidence type="ECO:0000256" key="5">
    <source>
        <dbReference type="SAM" id="Phobius"/>
    </source>
</evidence>
<keyword evidence="8" id="KW-1185">Reference proteome</keyword>
<dbReference type="InterPro" id="IPR045975">
    <property type="entry name" value="DUF5931"/>
</dbReference>
<dbReference type="Proteomes" id="UP000569329">
    <property type="component" value="Unassembled WGS sequence"/>
</dbReference>
<feature type="transmembrane region" description="Helical" evidence="5">
    <location>
        <begin position="54"/>
        <end position="73"/>
    </location>
</feature>
<keyword evidence="2 7" id="KW-0418">Kinase</keyword>
<feature type="transmembrane region" description="Helical" evidence="5">
    <location>
        <begin position="98"/>
        <end position="120"/>
    </location>
</feature>
<name>A0A839E4A7_9PSEU</name>
<evidence type="ECO:0000256" key="1">
    <source>
        <dbReference type="ARBA" id="ARBA00022679"/>
    </source>
</evidence>
<dbReference type="Gene3D" id="3.30.565.10">
    <property type="entry name" value="Histidine kinase-like ATPase, C-terminal domain"/>
    <property type="match status" value="1"/>
</dbReference>
<keyword evidence="5" id="KW-0472">Membrane</keyword>
<feature type="compositionally biased region" description="Basic and acidic residues" evidence="4">
    <location>
        <begin position="348"/>
        <end position="362"/>
    </location>
</feature>
<dbReference type="Pfam" id="PF02518">
    <property type="entry name" value="HATPase_c"/>
    <property type="match status" value="1"/>
</dbReference>
<keyword evidence="5" id="KW-1133">Transmembrane helix</keyword>
<accession>A0A839E4A7</accession>
<evidence type="ECO:0000313" key="8">
    <source>
        <dbReference type="Proteomes" id="UP000569329"/>
    </source>
</evidence>
<sequence length="372" mass="39681">MRVVMLCYALIWFTILVDDYAYPLLGTAVLVVMALWTAFTIHRYRHRSGRTNRLVLADQVVVTALFAICALVMTDDQLKAGLPTVVTIWQGSMVTSAAVQWGMLGGGICGVVAAVGNLLMRGLIDSNMAMDTVLHVGTGLLLGLASDTAVRSTERLSKALRAEAATAERERLARSIHDSVLQVLARVRKRGAEMGGEAADLARLAGEQEVTLRALIASSPPEPDEDGGQDLAARLQALSTARVQISVPATPVPLPVATASDLFSTVREALENADRHAGDEARVWVLLEDLTEEVVISIRDDGEGIPEGRLAVAESQGRMGVAQSIRGRVEGLGGTATLETAPGEGTEWELRVPRPESSDRQHGSGHRGGVSR</sequence>
<dbReference type="SMART" id="SM00387">
    <property type="entry name" value="HATPase_c"/>
    <property type="match status" value="1"/>
</dbReference>
<evidence type="ECO:0000256" key="2">
    <source>
        <dbReference type="ARBA" id="ARBA00022777"/>
    </source>
</evidence>
<reference evidence="7 8" key="1">
    <citation type="submission" date="2020-07" db="EMBL/GenBank/DDBJ databases">
        <title>Sequencing the genomes of 1000 actinobacteria strains.</title>
        <authorList>
            <person name="Klenk H.-P."/>
        </authorList>
    </citation>
    <scope>NUCLEOTIDE SEQUENCE [LARGE SCALE GENOMIC DNA]</scope>
    <source>
        <strain evidence="7 8">DSM 45975</strain>
    </source>
</reference>
<evidence type="ECO:0000313" key="7">
    <source>
        <dbReference type="EMBL" id="MBA8827689.1"/>
    </source>
</evidence>
<feature type="transmembrane region" description="Helical" evidence="5">
    <location>
        <begin position="20"/>
        <end position="42"/>
    </location>
</feature>
<dbReference type="SUPFAM" id="SSF55874">
    <property type="entry name" value="ATPase domain of HSP90 chaperone/DNA topoisomerase II/histidine kinase"/>
    <property type="match status" value="1"/>
</dbReference>
<dbReference type="PANTHER" id="PTHR24421:SF61">
    <property type="entry name" value="OXYGEN SENSOR HISTIDINE KINASE NREB"/>
    <property type="match status" value="1"/>
</dbReference>
<dbReference type="GO" id="GO:0016301">
    <property type="term" value="F:kinase activity"/>
    <property type="evidence" value="ECO:0007669"/>
    <property type="project" value="UniProtKB-KW"/>
</dbReference>
<dbReference type="PANTHER" id="PTHR24421">
    <property type="entry name" value="NITRATE/NITRITE SENSOR PROTEIN NARX-RELATED"/>
    <property type="match status" value="1"/>
</dbReference>
<feature type="region of interest" description="Disordered" evidence="4">
    <location>
        <begin position="333"/>
        <end position="372"/>
    </location>
</feature>
<dbReference type="InterPro" id="IPR036890">
    <property type="entry name" value="HATPase_C_sf"/>
</dbReference>
<comment type="caution">
    <text evidence="7">The sequence shown here is derived from an EMBL/GenBank/DDBJ whole genome shotgun (WGS) entry which is preliminary data.</text>
</comment>
<organism evidence="7 8">
    <name type="scientific">Halosaccharopolyspora lacisalsi</name>
    <dbReference type="NCBI Taxonomy" id="1000566"/>
    <lineage>
        <taxon>Bacteria</taxon>
        <taxon>Bacillati</taxon>
        <taxon>Actinomycetota</taxon>
        <taxon>Actinomycetes</taxon>
        <taxon>Pseudonocardiales</taxon>
        <taxon>Pseudonocardiaceae</taxon>
        <taxon>Halosaccharopolyspora</taxon>
    </lineage>
</organism>
<dbReference type="CDD" id="cd16917">
    <property type="entry name" value="HATPase_UhpB-NarQ-NarX-like"/>
    <property type="match status" value="1"/>
</dbReference>
<dbReference type="InterPro" id="IPR003594">
    <property type="entry name" value="HATPase_dom"/>
</dbReference>